<dbReference type="EMBL" id="CM017657">
    <property type="protein sequence ID" value="TYI67172.1"/>
    <property type="molecule type" value="Genomic_DNA"/>
</dbReference>
<proteinExistence type="predicted"/>
<keyword evidence="4" id="KW-1185">Reference proteome</keyword>
<dbReference type="Proteomes" id="UP000323597">
    <property type="component" value="Chromosome D09"/>
</dbReference>
<evidence type="ECO:0000256" key="2">
    <source>
        <dbReference type="ARBA" id="ARBA00023306"/>
    </source>
</evidence>
<gene>
    <name evidence="3" type="ORF">E1A91_D09G279600v1</name>
</gene>
<dbReference type="PANTHER" id="PTHR15615">
    <property type="match status" value="1"/>
</dbReference>
<accession>A0A5D2TPI6</accession>
<reference evidence="3 4" key="1">
    <citation type="submission" date="2019-07" db="EMBL/GenBank/DDBJ databases">
        <title>WGS assembly of Gossypium mustelinum.</title>
        <authorList>
            <person name="Chen Z.J."/>
            <person name="Sreedasyam A."/>
            <person name="Ando A."/>
            <person name="Song Q."/>
            <person name="De L."/>
            <person name="Hulse-Kemp A."/>
            <person name="Ding M."/>
            <person name="Ye W."/>
            <person name="Kirkbride R."/>
            <person name="Jenkins J."/>
            <person name="Plott C."/>
            <person name="Lovell J."/>
            <person name="Lin Y.-M."/>
            <person name="Vaughn R."/>
            <person name="Liu B."/>
            <person name="Li W."/>
            <person name="Simpson S."/>
            <person name="Scheffler B."/>
            <person name="Saski C."/>
            <person name="Grover C."/>
            <person name="Hu G."/>
            <person name="Conover J."/>
            <person name="Carlson J."/>
            <person name="Shu S."/>
            <person name="Boston L."/>
            <person name="Williams M."/>
            <person name="Peterson D."/>
            <person name="Mcgee K."/>
            <person name="Jones D."/>
            <person name="Wendel J."/>
            <person name="Stelly D."/>
            <person name="Grimwood J."/>
            <person name="Schmutz J."/>
        </authorList>
    </citation>
    <scope>NUCLEOTIDE SEQUENCE [LARGE SCALE GENOMIC DNA]</scope>
    <source>
        <strain evidence="3">1408120.09</strain>
    </source>
</reference>
<sequence>MDDICYNNAYYAKVGGISTEEMNILEVDFLFGLGFPLNVKPDTFRTYFFLQREMRLQPPPLYKFWQNLTKTLIMGDLSRSTAVSTKMNPPISSNLLFKLIFYHWWWITGNT</sequence>
<dbReference type="GO" id="GO:0051301">
    <property type="term" value="P:cell division"/>
    <property type="evidence" value="ECO:0007669"/>
    <property type="project" value="UniProtKB-KW"/>
</dbReference>
<dbReference type="Gene3D" id="1.10.472.10">
    <property type="entry name" value="Cyclin-like"/>
    <property type="match status" value="1"/>
</dbReference>
<keyword evidence="1" id="KW-0132">Cell division</keyword>
<evidence type="ECO:0000256" key="1">
    <source>
        <dbReference type="ARBA" id="ARBA00022618"/>
    </source>
</evidence>
<dbReference type="Pfam" id="PF08613">
    <property type="entry name" value="Cyclin"/>
    <property type="match status" value="1"/>
</dbReference>
<dbReference type="PANTHER" id="PTHR15615:SF101">
    <property type="entry name" value="CYCLIN-U4-1"/>
    <property type="match status" value="1"/>
</dbReference>
<dbReference type="GO" id="GO:0019901">
    <property type="term" value="F:protein kinase binding"/>
    <property type="evidence" value="ECO:0007669"/>
    <property type="project" value="InterPro"/>
</dbReference>
<organism evidence="3 4">
    <name type="scientific">Gossypium mustelinum</name>
    <name type="common">Cotton</name>
    <name type="synonym">Gossypium caicoense</name>
    <dbReference type="NCBI Taxonomy" id="34275"/>
    <lineage>
        <taxon>Eukaryota</taxon>
        <taxon>Viridiplantae</taxon>
        <taxon>Streptophyta</taxon>
        <taxon>Embryophyta</taxon>
        <taxon>Tracheophyta</taxon>
        <taxon>Spermatophyta</taxon>
        <taxon>Magnoliopsida</taxon>
        <taxon>eudicotyledons</taxon>
        <taxon>Gunneridae</taxon>
        <taxon>Pentapetalae</taxon>
        <taxon>rosids</taxon>
        <taxon>malvids</taxon>
        <taxon>Malvales</taxon>
        <taxon>Malvaceae</taxon>
        <taxon>Malvoideae</taxon>
        <taxon>Gossypium</taxon>
    </lineage>
</organism>
<evidence type="ECO:0000313" key="4">
    <source>
        <dbReference type="Proteomes" id="UP000323597"/>
    </source>
</evidence>
<evidence type="ECO:0000313" key="3">
    <source>
        <dbReference type="EMBL" id="TYI67172.1"/>
    </source>
</evidence>
<name>A0A5D2TPI6_GOSMU</name>
<dbReference type="InterPro" id="IPR013922">
    <property type="entry name" value="Cyclin_PHO80-like"/>
</dbReference>
<dbReference type="AlphaFoldDB" id="A0A5D2TPI6"/>
<keyword evidence="2" id="KW-0131">Cell cycle</keyword>
<protein>
    <submittedName>
        <fullName evidence="3">Uncharacterized protein</fullName>
    </submittedName>
</protein>